<feature type="chain" id="PRO_5014992799" evidence="2">
    <location>
        <begin position="22"/>
        <end position="102"/>
    </location>
</feature>
<dbReference type="AlphaFoldDB" id="A0A2M4D237"/>
<evidence type="ECO:0000313" key="3">
    <source>
        <dbReference type="EMBL" id="MBW71633.1"/>
    </source>
</evidence>
<evidence type="ECO:0000256" key="1">
    <source>
        <dbReference type="SAM" id="MobiDB-lite"/>
    </source>
</evidence>
<proteinExistence type="predicted"/>
<organism evidence="3">
    <name type="scientific">Anopheles darlingi</name>
    <name type="common">Mosquito</name>
    <dbReference type="NCBI Taxonomy" id="43151"/>
    <lineage>
        <taxon>Eukaryota</taxon>
        <taxon>Metazoa</taxon>
        <taxon>Ecdysozoa</taxon>
        <taxon>Arthropoda</taxon>
        <taxon>Hexapoda</taxon>
        <taxon>Insecta</taxon>
        <taxon>Pterygota</taxon>
        <taxon>Neoptera</taxon>
        <taxon>Endopterygota</taxon>
        <taxon>Diptera</taxon>
        <taxon>Nematocera</taxon>
        <taxon>Culicoidea</taxon>
        <taxon>Culicidae</taxon>
        <taxon>Anophelinae</taxon>
        <taxon>Anopheles</taxon>
    </lineage>
</organism>
<name>A0A2M4D237_ANODA</name>
<feature type="compositionally biased region" description="Low complexity" evidence="1">
    <location>
        <begin position="38"/>
        <end position="50"/>
    </location>
</feature>
<sequence length="102" mass="12034">MIWKRVEELVLVLAMPVATFAVRHRTPMPPRTVVTKMSQRQRSTNTRTRSGIGNTRSVRRRRSISVKRARSRRWRSFLRPLVAKLVLTKEAIRKLPKHHRVS</sequence>
<feature type="signal peptide" evidence="2">
    <location>
        <begin position="1"/>
        <end position="21"/>
    </location>
</feature>
<keyword evidence="2" id="KW-0732">Signal</keyword>
<dbReference type="EMBL" id="GGFL01007455">
    <property type="protein sequence ID" value="MBW71633.1"/>
    <property type="molecule type" value="Transcribed_RNA"/>
</dbReference>
<protein>
    <submittedName>
        <fullName evidence="3">Putative secreted protein</fullName>
    </submittedName>
</protein>
<accession>A0A2M4D237</accession>
<feature type="region of interest" description="Disordered" evidence="1">
    <location>
        <begin position="29"/>
        <end position="64"/>
    </location>
</feature>
<reference evidence="3" key="1">
    <citation type="submission" date="2018-01" db="EMBL/GenBank/DDBJ databases">
        <title>An insight into the sialome of Amazonian anophelines.</title>
        <authorList>
            <person name="Ribeiro J.M."/>
            <person name="Scarpassa V."/>
            <person name="Calvo E."/>
        </authorList>
    </citation>
    <scope>NUCLEOTIDE SEQUENCE</scope>
</reference>
<evidence type="ECO:0000256" key="2">
    <source>
        <dbReference type="SAM" id="SignalP"/>
    </source>
</evidence>